<gene>
    <name evidence="1" type="ORF">COW36_12545</name>
</gene>
<evidence type="ECO:0008006" key="3">
    <source>
        <dbReference type="Google" id="ProtNLM"/>
    </source>
</evidence>
<dbReference type="InterPro" id="IPR013783">
    <property type="entry name" value="Ig-like_fold"/>
</dbReference>
<name>A0A2M7G3Z4_9BACT</name>
<dbReference type="EMBL" id="PFFQ01000037">
    <property type="protein sequence ID" value="PIW16590.1"/>
    <property type="molecule type" value="Genomic_DNA"/>
</dbReference>
<evidence type="ECO:0000313" key="1">
    <source>
        <dbReference type="EMBL" id="PIW16590.1"/>
    </source>
</evidence>
<dbReference type="Gene3D" id="2.60.40.10">
    <property type="entry name" value="Immunoglobulins"/>
    <property type="match status" value="1"/>
</dbReference>
<comment type="caution">
    <text evidence="1">The sequence shown here is derived from an EMBL/GenBank/DDBJ whole genome shotgun (WGS) entry which is preliminary data.</text>
</comment>
<reference evidence="1 2" key="1">
    <citation type="submission" date="2017-09" db="EMBL/GenBank/DDBJ databases">
        <title>Depth-based differentiation of microbial function through sediment-hosted aquifers and enrichment of novel symbionts in the deep terrestrial subsurface.</title>
        <authorList>
            <person name="Probst A.J."/>
            <person name="Ladd B."/>
            <person name="Jarett J.K."/>
            <person name="Geller-Mcgrath D.E."/>
            <person name="Sieber C.M."/>
            <person name="Emerson J.B."/>
            <person name="Anantharaman K."/>
            <person name="Thomas B.C."/>
            <person name="Malmstrom R."/>
            <person name="Stieglmeier M."/>
            <person name="Klingl A."/>
            <person name="Woyke T."/>
            <person name="Ryan C.M."/>
            <person name="Banfield J.F."/>
        </authorList>
    </citation>
    <scope>NUCLEOTIDE SEQUENCE [LARGE SCALE GENOMIC DNA]</scope>
    <source>
        <strain evidence="1">CG17_big_fil_post_rev_8_21_14_2_50_48_46</strain>
    </source>
</reference>
<sequence>MKHHLLFLMAFSLWGISCTQSIPYTGMERGNGGLVFDRSQVRQPTEVVKNTLPIIQNLTANPTAKVAAGDRISFTVEATDAEKDVLKYYWSSDQGTLSSYEGYSVYWQPVSGGNQGIATVSLTVSDGKGGECQAFVKLAVEASGQAQVGLVSRLSCAEGTGRMEELYRNEGL</sequence>
<protein>
    <recommendedName>
        <fullName evidence="3">Ig-like domain-containing protein</fullName>
    </recommendedName>
</protein>
<dbReference type="Proteomes" id="UP000231019">
    <property type="component" value="Unassembled WGS sequence"/>
</dbReference>
<dbReference type="AlphaFoldDB" id="A0A2M7G3Z4"/>
<evidence type="ECO:0000313" key="2">
    <source>
        <dbReference type="Proteomes" id="UP000231019"/>
    </source>
</evidence>
<dbReference type="PROSITE" id="PS51257">
    <property type="entry name" value="PROKAR_LIPOPROTEIN"/>
    <property type="match status" value="1"/>
</dbReference>
<proteinExistence type="predicted"/>
<organism evidence="1 2">
    <name type="scientific">bacterium (Candidatus Blackallbacteria) CG17_big_fil_post_rev_8_21_14_2_50_48_46</name>
    <dbReference type="NCBI Taxonomy" id="2014261"/>
    <lineage>
        <taxon>Bacteria</taxon>
        <taxon>Candidatus Blackallbacteria</taxon>
    </lineage>
</organism>
<accession>A0A2M7G3Z4</accession>
<dbReference type="Pfam" id="PF17963">
    <property type="entry name" value="Big_9"/>
    <property type="match status" value="1"/>
</dbReference>